<evidence type="ECO:0000256" key="6">
    <source>
        <dbReference type="ARBA" id="ARBA00035166"/>
    </source>
</evidence>
<dbReference type="SUPFAM" id="SSF46946">
    <property type="entry name" value="S13-like H2TH domain"/>
    <property type="match status" value="1"/>
</dbReference>
<dbReference type="EMBL" id="METE01000001">
    <property type="protein sequence ID" value="OGB85636.1"/>
    <property type="molecule type" value="Genomic_DNA"/>
</dbReference>
<evidence type="ECO:0000313" key="11">
    <source>
        <dbReference type="Proteomes" id="UP000179010"/>
    </source>
</evidence>
<keyword evidence="4 7" id="KW-0689">Ribosomal protein</keyword>
<evidence type="ECO:0000256" key="4">
    <source>
        <dbReference type="ARBA" id="ARBA00022980"/>
    </source>
</evidence>
<comment type="similarity">
    <text evidence="1 7 8">Belongs to the universal ribosomal protein uS13 family.</text>
</comment>
<keyword evidence="3 7" id="KW-0694">RNA-binding</keyword>
<dbReference type="GO" id="GO:0006412">
    <property type="term" value="P:translation"/>
    <property type="evidence" value="ECO:0007669"/>
    <property type="project" value="UniProtKB-UniRule"/>
</dbReference>
<dbReference type="InterPro" id="IPR010979">
    <property type="entry name" value="Ribosomal_uS13-like_H2TH"/>
</dbReference>
<dbReference type="Gene3D" id="1.10.8.50">
    <property type="match status" value="1"/>
</dbReference>
<dbReference type="PANTHER" id="PTHR10871:SF1">
    <property type="entry name" value="SMALL RIBOSOMAL SUBUNIT PROTEIN US13M"/>
    <property type="match status" value="1"/>
</dbReference>
<dbReference type="AlphaFoldDB" id="A0A1F4PPX0"/>
<dbReference type="Proteomes" id="UP000179010">
    <property type="component" value="Unassembled WGS sequence"/>
</dbReference>
<dbReference type="PANTHER" id="PTHR10871">
    <property type="entry name" value="30S RIBOSOMAL PROTEIN S13/40S RIBOSOMAL PROTEIN S18"/>
    <property type="match status" value="1"/>
</dbReference>
<dbReference type="STRING" id="1798539.A2994_02620"/>
<comment type="caution">
    <text evidence="10">The sequence shown here is derived from an EMBL/GenBank/DDBJ whole genome shotgun (WGS) entry which is preliminary data.</text>
</comment>
<dbReference type="InterPro" id="IPR027437">
    <property type="entry name" value="Rbsml_uS13_C"/>
</dbReference>
<evidence type="ECO:0000256" key="3">
    <source>
        <dbReference type="ARBA" id="ARBA00022884"/>
    </source>
</evidence>
<dbReference type="GO" id="GO:0000049">
    <property type="term" value="F:tRNA binding"/>
    <property type="evidence" value="ECO:0007669"/>
    <property type="project" value="UniProtKB-UniRule"/>
</dbReference>
<evidence type="ECO:0000256" key="8">
    <source>
        <dbReference type="RuleBase" id="RU003830"/>
    </source>
</evidence>
<sequence>MVRILGIQLPQGKRMEFALTYIYGIGPARAREILAEAKIDINKRSDVLTEEEANRIKETIEKTYRVEGDLRRETSMNIKRLKDIGAYRGDRHKKNLPARGQTTKTNARTKRGKRVTVGSGRKKSAEKT</sequence>
<dbReference type="GO" id="GO:0015935">
    <property type="term" value="C:small ribosomal subunit"/>
    <property type="evidence" value="ECO:0007669"/>
    <property type="project" value="TreeGrafter"/>
</dbReference>
<dbReference type="GO" id="GO:0019843">
    <property type="term" value="F:rRNA binding"/>
    <property type="evidence" value="ECO:0007669"/>
    <property type="project" value="UniProtKB-UniRule"/>
</dbReference>
<keyword evidence="7" id="KW-0820">tRNA-binding</keyword>
<evidence type="ECO:0000313" key="10">
    <source>
        <dbReference type="EMBL" id="OGB85636.1"/>
    </source>
</evidence>
<evidence type="ECO:0000256" key="7">
    <source>
        <dbReference type="HAMAP-Rule" id="MF_01315"/>
    </source>
</evidence>
<gene>
    <name evidence="7" type="primary">rpsM</name>
    <name evidence="10" type="ORF">A2994_02620</name>
</gene>
<dbReference type="InterPro" id="IPR019980">
    <property type="entry name" value="Ribosomal_uS13_bac-type"/>
</dbReference>
<dbReference type="Gene3D" id="4.10.910.10">
    <property type="entry name" value="30s ribosomal protein s13, domain 2"/>
    <property type="match status" value="1"/>
</dbReference>
<accession>A0A1F4PPX0</accession>
<dbReference type="FunFam" id="1.10.8.50:FF:000001">
    <property type="entry name" value="30S ribosomal protein S13"/>
    <property type="match status" value="1"/>
</dbReference>
<dbReference type="PROSITE" id="PS50159">
    <property type="entry name" value="RIBOSOMAL_S13_2"/>
    <property type="match status" value="1"/>
</dbReference>
<evidence type="ECO:0000256" key="9">
    <source>
        <dbReference type="SAM" id="MobiDB-lite"/>
    </source>
</evidence>
<comment type="function">
    <text evidence="7">Located at the top of the head of the 30S subunit, it contacts several helices of the 16S rRNA. In the 70S ribosome it contacts the 23S rRNA (bridge B1a) and protein L5 of the 50S subunit (bridge B1b), connecting the 2 subunits; these bridges are implicated in subunit movement. Contacts the tRNAs in the A and P-sites.</text>
</comment>
<comment type="subunit">
    <text evidence="7">Part of the 30S ribosomal subunit. Forms a loose heterodimer with protein S19. Forms two bridges to the 50S subunit in the 70S ribosome.</text>
</comment>
<reference evidence="10 11" key="1">
    <citation type="journal article" date="2016" name="Nat. Commun.">
        <title>Thousands of microbial genomes shed light on interconnected biogeochemical processes in an aquifer system.</title>
        <authorList>
            <person name="Anantharaman K."/>
            <person name="Brown C.T."/>
            <person name="Hug L.A."/>
            <person name="Sharon I."/>
            <person name="Castelle C.J."/>
            <person name="Probst A.J."/>
            <person name="Thomas B.C."/>
            <person name="Singh A."/>
            <person name="Wilkins M.J."/>
            <person name="Karaoz U."/>
            <person name="Brodie E.L."/>
            <person name="Williams K.H."/>
            <person name="Hubbard S.S."/>
            <person name="Banfield J.F."/>
        </authorList>
    </citation>
    <scope>NUCLEOTIDE SEQUENCE [LARGE SCALE GENOMIC DNA]</scope>
</reference>
<dbReference type="HAMAP" id="MF_01315">
    <property type="entry name" value="Ribosomal_uS13"/>
    <property type="match status" value="1"/>
</dbReference>
<name>A0A1F4PPX0_UNCK3</name>
<keyword evidence="5 7" id="KW-0687">Ribonucleoprotein</keyword>
<feature type="compositionally biased region" description="Basic residues" evidence="9">
    <location>
        <begin position="107"/>
        <end position="122"/>
    </location>
</feature>
<evidence type="ECO:0000256" key="5">
    <source>
        <dbReference type="ARBA" id="ARBA00023274"/>
    </source>
</evidence>
<dbReference type="InterPro" id="IPR001892">
    <property type="entry name" value="Ribosomal_uS13"/>
</dbReference>
<dbReference type="GO" id="GO:0005829">
    <property type="term" value="C:cytosol"/>
    <property type="evidence" value="ECO:0007669"/>
    <property type="project" value="TreeGrafter"/>
</dbReference>
<dbReference type="PIRSF" id="PIRSF002134">
    <property type="entry name" value="Ribosomal_S13"/>
    <property type="match status" value="1"/>
</dbReference>
<evidence type="ECO:0000256" key="2">
    <source>
        <dbReference type="ARBA" id="ARBA00022730"/>
    </source>
</evidence>
<protein>
    <recommendedName>
        <fullName evidence="6 7">Small ribosomal subunit protein uS13</fullName>
    </recommendedName>
</protein>
<dbReference type="Pfam" id="PF00416">
    <property type="entry name" value="Ribosomal_S13"/>
    <property type="match status" value="1"/>
</dbReference>
<proteinExistence type="inferred from homology"/>
<feature type="region of interest" description="Disordered" evidence="9">
    <location>
        <begin position="84"/>
        <end position="128"/>
    </location>
</feature>
<evidence type="ECO:0000256" key="1">
    <source>
        <dbReference type="ARBA" id="ARBA00008080"/>
    </source>
</evidence>
<keyword evidence="2 7" id="KW-0699">rRNA-binding</keyword>
<dbReference type="NCBIfam" id="TIGR03631">
    <property type="entry name" value="uS13_bact"/>
    <property type="match status" value="1"/>
</dbReference>
<organism evidence="10 11">
    <name type="scientific">candidate division Kazan bacterium RIFCSPLOWO2_01_FULL_48_13</name>
    <dbReference type="NCBI Taxonomy" id="1798539"/>
    <lineage>
        <taxon>Bacteria</taxon>
        <taxon>Bacteria division Kazan-3B-28</taxon>
    </lineage>
</organism>
<dbReference type="GO" id="GO:0003735">
    <property type="term" value="F:structural constituent of ribosome"/>
    <property type="evidence" value="ECO:0007669"/>
    <property type="project" value="InterPro"/>
</dbReference>